<gene>
    <name evidence="2" type="ORF">B0X71_18300</name>
</gene>
<organism evidence="2 3">
    <name type="scientific">Planococcus lenghuensis</name>
    <dbReference type="NCBI Taxonomy" id="2213202"/>
    <lineage>
        <taxon>Bacteria</taxon>
        <taxon>Bacillati</taxon>
        <taxon>Bacillota</taxon>
        <taxon>Bacilli</taxon>
        <taxon>Bacillales</taxon>
        <taxon>Caryophanaceae</taxon>
        <taxon>Planococcus</taxon>
    </lineage>
</organism>
<dbReference type="Proteomes" id="UP000188184">
    <property type="component" value="Chromosome"/>
</dbReference>
<evidence type="ECO:0000313" key="2">
    <source>
        <dbReference type="EMBL" id="AQQ54860.1"/>
    </source>
</evidence>
<name>A0A1Q2L340_9BACL</name>
<accession>A0A1Q2L340</accession>
<dbReference type="Gene3D" id="3.40.50.150">
    <property type="entry name" value="Vaccinia Virus protein VP39"/>
    <property type="match status" value="1"/>
</dbReference>
<dbReference type="KEGG" id="pmar:B0X71_18300"/>
<dbReference type="InterPro" id="IPR029063">
    <property type="entry name" value="SAM-dependent_MTases_sf"/>
</dbReference>
<dbReference type="InterPro" id="IPR013216">
    <property type="entry name" value="Methyltransf_11"/>
</dbReference>
<evidence type="ECO:0000313" key="3">
    <source>
        <dbReference type="Proteomes" id="UP000188184"/>
    </source>
</evidence>
<dbReference type="EMBL" id="CP019640">
    <property type="protein sequence ID" value="AQQ54860.1"/>
    <property type="molecule type" value="Genomic_DNA"/>
</dbReference>
<dbReference type="PANTHER" id="PTHR43591">
    <property type="entry name" value="METHYLTRANSFERASE"/>
    <property type="match status" value="1"/>
</dbReference>
<dbReference type="Pfam" id="PF08241">
    <property type="entry name" value="Methyltransf_11"/>
    <property type="match status" value="1"/>
</dbReference>
<protein>
    <recommendedName>
        <fullName evidence="1">Methyltransferase type 11 domain-containing protein</fullName>
    </recommendedName>
</protein>
<dbReference type="CDD" id="cd02440">
    <property type="entry name" value="AdoMet_MTases"/>
    <property type="match status" value="1"/>
</dbReference>
<proteinExistence type="predicted"/>
<dbReference type="SUPFAM" id="SSF53335">
    <property type="entry name" value="S-adenosyl-L-methionine-dependent methyltransferases"/>
    <property type="match status" value="1"/>
</dbReference>
<dbReference type="GO" id="GO:0008757">
    <property type="term" value="F:S-adenosylmethionine-dependent methyltransferase activity"/>
    <property type="evidence" value="ECO:0007669"/>
    <property type="project" value="InterPro"/>
</dbReference>
<evidence type="ECO:0000259" key="1">
    <source>
        <dbReference type="Pfam" id="PF08241"/>
    </source>
</evidence>
<reference evidence="2 3" key="1">
    <citation type="submission" date="2017-02" db="EMBL/GenBank/DDBJ databases">
        <title>The complete genomic sequence of a novel cold adapted crude oil-degrading bacterium Planococcus qaidamina Y42.</title>
        <authorList>
            <person name="Yang R."/>
        </authorList>
    </citation>
    <scope>NUCLEOTIDE SEQUENCE [LARGE SCALE GENOMIC DNA]</scope>
    <source>
        <strain evidence="2 3">Y42</strain>
    </source>
</reference>
<feature type="domain" description="Methyltransferase type 11" evidence="1">
    <location>
        <begin position="43"/>
        <end position="138"/>
    </location>
</feature>
<dbReference type="PANTHER" id="PTHR43591:SF24">
    <property type="entry name" value="2-METHOXY-6-POLYPRENYL-1,4-BENZOQUINOL METHYLASE, MITOCHONDRIAL"/>
    <property type="match status" value="1"/>
</dbReference>
<sequence>MDEKKRFNPENAHLLYNEERRITLPPERVIGYLRVKQNDEVADLGAGNGYFTIPLAQMVSKTVTAVDIEPRMLAMLQENAEREKVGNIQCVQSDLESIPFGDRSFDKVLIAFVIHEVEDPDKVLVEVRRLLKPGGIVLMTEWEAAVTWGGPPSDERIPSGALMAAAGRNGFAAERIRLSPARYAIKAYAKNTKSNPE</sequence>
<dbReference type="AlphaFoldDB" id="A0A1Q2L340"/>
<dbReference type="OrthoDB" id="9784101at2"/>
<keyword evidence="3" id="KW-1185">Reference proteome</keyword>
<dbReference type="RefSeq" id="WP_077590762.1">
    <property type="nucleotide sequence ID" value="NZ_CP019640.1"/>
</dbReference>